<dbReference type="SUPFAM" id="SSF63829">
    <property type="entry name" value="Calcium-dependent phosphotriesterase"/>
    <property type="match status" value="1"/>
</dbReference>
<evidence type="ECO:0000313" key="3">
    <source>
        <dbReference type="Proteomes" id="UP000678679"/>
    </source>
</evidence>
<reference evidence="2 3" key="1">
    <citation type="submission" date="2021-05" db="EMBL/GenBank/DDBJ databases">
        <title>Comparative genomic studies on the polysaccharide-degrading batcterial strains of the Flammeovirga genus.</title>
        <authorList>
            <person name="Zewei F."/>
            <person name="Zheng Z."/>
            <person name="Yu L."/>
            <person name="Ruyue G."/>
            <person name="Yanhong M."/>
            <person name="Yuanyuan C."/>
            <person name="Jingyan G."/>
            <person name="Wenjun H."/>
        </authorList>
    </citation>
    <scope>NUCLEOTIDE SEQUENCE [LARGE SCALE GENOMIC DNA]</scope>
    <source>
        <strain evidence="2 3">NBRC:100898</strain>
    </source>
</reference>
<dbReference type="Gene3D" id="3.80.10.10">
    <property type="entry name" value="Ribonuclease Inhibitor"/>
    <property type="match status" value="1"/>
</dbReference>
<dbReference type="EMBL" id="CP076132">
    <property type="protein sequence ID" value="QWG02425.1"/>
    <property type="molecule type" value="Genomic_DNA"/>
</dbReference>
<gene>
    <name evidence="2" type="ORF">KMW28_02240</name>
</gene>
<dbReference type="KEGG" id="fya:KMW28_02240"/>
<evidence type="ECO:0000256" key="1">
    <source>
        <dbReference type="ARBA" id="ARBA00022729"/>
    </source>
</evidence>
<dbReference type="SUPFAM" id="SSF52058">
    <property type="entry name" value="L domain-like"/>
    <property type="match status" value="1"/>
</dbReference>
<dbReference type="InterPro" id="IPR032675">
    <property type="entry name" value="LRR_dom_sf"/>
</dbReference>
<dbReference type="GO" id="GO:0030313">
    <property type="term" value="C:cell envelope"/>
    <property type="evidence" value="ECO:0007669"/>
    <property type="project" value="UniProtKB-SubCell"/>
</dbReference>
<evidence type="ECO:0000313" key="2">
    <source>
        <dbReference type="EMBL" id="QWG02425.1"/>
    </source>
</evidence>
<protein>
    <submittedName>
        <fullName evidence="2">Uncharacterized protein</fullName>
    </submittedName>
</protein>
<dbReference type="PANTHER" id="PTHR48060">
    <property type="entry name" value="DNA DAMAGE-REPAIR/TOLERATION PROTEIN DRT100"/>
    <property type="match status" value="1"/>
</dbReference>
<name>A0AAX1N4I6_9BACT</name>
<dbReference type="AlphaFoldDB" id="A0AAX1N4I6"/>
<dbReference type="InterPro" id="IPR053211">
    <property type="entry name" value="DNA_repair-toleration"/>
</dbReference>
<dbReference type="PROSITE" id="PS51257">
    <property type="entry name" value="PROKAR_LIPOPROTEIN"/>
    <property type="match status" value="1"/>
</dbReference>
<keyword evidence="3" id="KW-1185">Reference proteome</keyword>
<sequence length="771" mass="88021">MKKLFSRIIILLISSVLFYSCNKHYEEVLDETTESSSLRMPFNQQVYILNSSSAGSEIYEVSYDFQGLEDEAYLKKMKLYKENGQPFTIPQGGHMCVSPENDYLTVVVSRKKKIYLVDLKTHKVKVIHLFKYDPNVSVDQMKRNVNKYRFRGKITQVDVDKDGYLFLAGKSGFYKVVADWGTAQNGGSDIWNDVDASLNGTRYAGQVWAHVVKFEFDSEVAVEGIEDEDFVEPEFYFEENTIQQTNTVKFQGGDILFTQNSDETDGFERQRLISFSQWQGGTAIYLNNMDWDWSDNKVSFQAGTIYGGLNARDESNLIGGRVTGAALTGDNMVFTSHHFSDKLQLRTLNGEIIKNDIKMILLDDSGNPTENTLYHNWGDMASTQSFDVNSDNPISNDNNREIVGEYYDQWYRGNLEGYQYAEVKLYRPEYFNYDVKDLSHDNYNVSKESRKNSANADLADFRKNANKFVSLGGEGGMVLMQLPQPLELTIDATLQVVETSWGKKAFYEDKEEAFKAYGEKAEVFVHKSYNGRYYKDDLENSGDWVKVGDAYIANNEFHLSYVDGLQDVNQISWIKIVDSGSITGDGFDVNFVAGYQKPMLSDSHKDKLALYKLYESAGGSNWWIKNEQGVFEIPESQQWSMDNDLDNWFGVSTNSEGRVTSIDLYNTNLIGYLPEEIGNLSELVSINIMVNQLSGELPSTLTNLTKLETLLISENQFEGNNYGTIILSIPTLQNVFIFFNNFDWTLMYLTPLFNHPNFNNEFFCPILKQVL</sequence>
<dbReference type="PANTHER" id="PTHR48060:SF21">
    <property type="entry name" value="L DOMAIN-LIKE PROTEIN"/>
    <property type="match status" value="1"/>
</dbReference>
<proteinExistence type="predicted"/>
<dbReference type="RefSeq" id="WP_169665063.1">
    <property type="nucleotide sequence ID" value="NZ_CP076132.1"/>
</dbReference>
<organism evidence="2 3">
    <name type="scientific">Flammeovirga yaeyamensis</name>
    <dbReference type="NCBI Taxonomy" id="367791"/>
    <lineage>
        <taxon>Bacteria</taxon>
        <taxon>Pseudomonadati</taxon>
        <taxon>Bacteroidota</taxon>
        <taxon>Cytophagia</taxon>
        <taxon>Cytophagales</taxon>
        <taxon>Flammeovirgaceae</taxon>
        <taxon>Flammeovirga</taxon>
    </lineage>
</organism>
<dbReference type="Proteomes" id="UP000678679">
    <property type="component" value="Chromosome 1"/>
</dbReference>
<keyword evidence="1" id="KW-0732">Signal</keyword>
<accession>A0AAX1N4I6</accession>